<dbReference type="InterPro" id="IPR006330">
    <property type="entry name" value="Ado/ade_deaminase"/>
</dbReference>
<comment type="caution">
    <text evidence="9">The sequence shown here is derived from an EMBL/GenBank/DDBJ whole genome shotgun (WGS) entry which is preliminary data.</text>
</comment>
<comment type="similarity">
    <text evidence="2">Belongs to the metallo-dependent hydrolases superfamily. Adenosine and AMP deaminases family.</text>
</comment>
<gene>
    <name evidence="9" type="ORF">GCK32_015760</name>
</gene>
<dbReference type="InterPro" id="IPR001365">
    <property type="entry name" value="A_deaminase_dom"/>
</dbReference>
<keyword evidence="3" id="KW-0479">Metal-binding</keyword>
<evidence type="ECO:0000256" key="2">
    <source>
        <dbReference type="ARBA" id="ARBA00006676"/>
    </source>
</evidence>
<evidence type="ECO:0000313" key="9">
    <source>
        <dbReference type="EMBL" id="KAK5983291.1"/>
    </source>
</evidence>
<dbReference type="PANTHER" id="PTHR11409">
    <property type="entry name" value="ADENOSINE DEAMINASE"/>
    <property type="match status" value="1"/>
</dbReference>
<sequence length="193" mass="21376">MDEVFKIFPLIHSLTTSRQALTVATKDVIKEFRDDGVIYLELRSTPKSTSEMSKREYVETVIDGILQSSRDSGIVVKLMLSVDRRQSIEESQETVDIAAADKSGVIVGIDLSGDPSVDGRNFIPVLQQARAAGLKVSVHLAEVLSGLKEVDQFLVFRPDRIGHGTYLHTDETFVEQVVSQRIPLGLKKIPLLD</sequence>
<dbReference type="PANTHER" id="PTHR11409:SF42">
    <property type="entry name" value="ADENOSINE DEAMINASE-LIKE PROTEIN"/>
    <property type="match status" value="1"/>
</dbReference>
<name>A0AAN8FPQ8_TRICO</name>
<evidence type="ECO:0000256" key="4">
    <source>
        <dbReference type="ARBA" id="ARBA00022801"/>
    </source>
</evidence>
<comment type="catalytic activity">
    <reaction evidence="7">
        <text>N(6)-methyl-AMP + H2O + H(+) = IMP + methylamine</text>
        <dbReference type="Rhea" id="RHEA:16001"/>
        <dbReference type="ChEBI" id="CHEBI:15377"/>
        <dbReference type="ChEBI" id="CHEBI:15378"/>
        <dbReference type="ChEBI" id="CHEBI:58053"/>
        <dbReference type="ChEBI" id="CHEBI:59338"/>
        <dbReference type="ChEBI" id="CHEBI:144842"/>
    </reaction>
    <physiologicalReaction direction="left-to-right" evidence="7">
        <dbReference type="Rhea" id="RHEA:16002"/>
    </physiologicalReaction>
</comment>
<dbReference type="InterPro" id="IPR032466">
    <property type="entry name" value="Metal_Hydrolase"/>
</dbReference>
<dbReference type="GO" id="GO:0009117">
    <property type="term" value="P:nucleotide metabolic process"/>
    <property type="evidence" value="ECO:0007669"/>
    <property type="project" value="UniProtKB-KW"/>
</dbReference>
<evidence type="ECO:0000256" key="7">
    <source>
        <dbReference type="ARBA" id="ARBA00048787"/>
    </source>
</evidence>
<dbReference type="GO" id="GO:0046103">
    <property type="term" value="P:inosine biosynthetic process"/>
    <property type="evidence" value="ECO:0007669"/>
    <property type="project" value="TreeGrafter"/>
</dbReference>
<reference evidence="9 10" key="1">
    <citation type="submission" date="2019-10" db="EMBL/GenBank/DDBJ databases">
        <title>Assembly and Annotation for the nematode Trichostrongylus colubriformis.</title>
        <authorList>
            <person name="Martin J."/>
        </authorList>
    </citation>
    <scope>NUCLEOTIDE SEQUENCE [LARGE SCALE GENOMIC DNA]</scope>
    <source>
        <strain evidence="9">G859</strain>
        <tissue evidence="9">Whole worm</tissue>
    </source>
</reference>
<evidence type="ECO:0000256" key="3">
    <source>
        <dbReference type="ARBA" id="ARBA00022723"/>
    </source>
</evidence>
<evidence type="ECO:0000256" key="1">
    <source>
        <dbReference type="ARBA" id="ARBA00001947"/>
    </source>
</evidence>
<dbReference type="Gene3D" id="3.20.20.140">
    <property type="entry name" value="Metal-dependent hydrolases"/>
    <property type="match status" value="1"/>
</dbReference>
<dbReference type="EMBL" id="WIXE01004153">
    <property type="protein sequence ID" value="KAK5983291.1"/>
    <property type="molecule type" value="Genomic_DNA"/>
</dbReference>
<dbReference type="Pfam" id="PF00962">
    <property type="entry name" value="A_deaminase"/>
    <property type="match status" value="1"/>
</dbReference>
<organism evidence="9 10">
    <name type="scientific">Trichostrongylus colubriformis</name>
    <name type="common">Black scour worm</name>
    <dbReference type="NCBI Taxonomy" id="6319"/>
    <lineage>
        <taxon>Eukaryota</taxon>
        <taxon>Metazoa</taxon>
        <taxon>Ecdysozoa</taxon>
        <taxon>Nematoda</taxon>
        <taxon>Chromadorea</taxon>
        <taxon>Rhabditida</taxon>
        <taxon>Rhabditina</taxon>
        <taxon>Rhabditomorpha</taxon>
        <taxon>Strongyloidea</taxon>
        <taxon>Trichostrongylidae</taxon>
        <taxon>Trichostrongylus</taxon>
    </lineage>
</organism>
<evidence type="ECO:0000256" key="6">
    <source>
        <dbReference type="ARBA" id="ARBA00023080"/>
    </source>
</evidence>
<feature type="domain" description="Adenosine deaminase" evidence="8">
    <location>
        <begin position="8"/>
        <end position="184"/>
    </location>
</feature>
<dbReference type="GO" id="GO:0004000">
    <property type="term" value="F:adenosine deaminase activity"/>
    <property type="evidence" value="ECO:0007669"/>
    <property type="project" value="TreeGrafter"/>
</dbReference>
<evidence type="ECO:0000256" key="5">
    <source>
        <dbReference type="ARBA" id="ARBA00022833"/>
    </source>
</evidence>
<dbReference type="Proteomes" id="UP001331761">
    <property type="component" value="Unassembled WGS sequence"/>
</dbReference>
<protein>
    <submittedName>
        <fullName evidence="9">Adenosine deaminase</fullName>
    </submittedName>
</protein>
<evidence type="ECO:0000259" key="8">
    <source>
        <dbReference type="Pfam" id="PF00962"/>
    </source>
</evidence>
<keyword evidence="6" id="KW-0546">Nucleotide metabolism</keyword>
<evidence type="ECO:0000313" key="10">
    <source>
        <dbReference type="Proteomes" id="UP001331761"/>
    </source>
</evidence>
<keyword evidence="10" id="KW-1185">Reference proteome</keyword>
<comment type="cofactor">
    <cofactor evidence="1">
        <name>Zn(2+)</name>
        <dbReference type="ChEBI" id="CHEBI:29105"/>
    </cofactor>
</comment>
<dbReference type="AlphaFoldDB" id="A0AAN8FPQ8"/>
<accession>A0AAN8FPQ8</accession>
<keyword evidence="5" id="KW-0862">Zinc</keyword>
<dbReference type="GO" id="GO:0006154">
    <property type="term" value="P:adenosine catabolic process"/>
    <property type="evidence" value="ECO:0007669"/>
    <property type="project" value="TreeGrafter"/>
</dbReference>
<keyword evidence="4" id="KW-0378">Hydrolase</keyword>
<dbReference type="SUPFAM" id="SSF51556">
    <property type="entry name" value="Metallo-dependent hydrolases"/>
    <property type="match status" value="1"/>
</dbReference>
<dbReference type="GO" id="GO:0046872">
    <property type="term" value="F:metal ion binding"/>
    <property type="evidence" value="ECO:0007669"/>
    <property type="project" value="UniProtKB-KW"/>
</dbReference>
<proteinExistence type="inferred from homology"/>